<protein>
    <submittedName>
        <fullName evidence="1">Uncharacterized protein</fullName>
    </submittedName>
</protein>
<organism evidence="1">
    <name type="scientific">uncultured Caudovirales phage</name>
    <dbReference type="NCBI Taxonomy" id="2100421"/>
    <lineage>
        <taxon>Viruses</taxon>
        <taxon>Duplodnaviria</taxon>
        <taxon>Heunggongvirae</taxon>
        <taxon>Uroviricota</taxon>
        <taxon>Caudoviricetes</taxon>
        <taxon>Peduoviridae</taxon>
        <taxon>Maltschvirus</taxon>
        <taxon>Maltschvirus maltsch</taxon>
    </lineage>
</organism>
<dbReference type="EMBL" id="LR796724">
    <property type="protein sequence ID" value="CAB4161759.1"/>
    <property type="molecule type" value="Genomic_DNA"/>
</dbReference>
<accession>A0A6J5NQW2</accession>
<proteinExistence type="predicted"/>
<sequence length="110" mass="12604">MSSLDKAVDYLRDHAGDYAVAEAQLVYMTELRKTVKAQLMKDFELQGHKTTAAQEREAYADSKYVQHLLALQAAVEQRERTRWLMIAAQARIEAEKANIYAGNRTDRAMR</sequence>
<name>A0A6J5NQW2_9CAUD</name>
<reference evidence="1" key="1">
    <citation type="submission" date="2020-04" db="EMBL/GenBank/DDBJ databases">
        <authorList>
            <person name="Chiriac C."/>
            <person name="Salcher M."/>
            <person name="Ghai R."/>
            <person name="Kavagutti S V."/>
        </authorList>
    </citation>
    <scope>NUCLEOTIDE SEQUENCE</scope>
</reference>
<gene>
    <name evidence="1" type="ORF">UFOVP776_30</name>
</gene>
<evidence type="ECO:0000313" key="1">
    <source>
        <dbReference type="EMBL" id="CAB4161759.1"/>
    </source>
</evidence>